<dbReference type="Proteomes" id="UP001152484">
    <property type="component" value="Unassembled WGS sequence"/>
</dbReference>
<reference evidence="1" key="1">
    <citation type="submission" date="2022-07" db="EMBL/GenBank/DDBJ databases">
        <authorList>
            <person name="Macas J."/>
            <person name="Novak P."/>
            <person name="Neumann P."/>
        </authorList>
    </citation>
    <scope>NUCLEOTIDE SEQUENCE</scope>
</reference>
<protein>
    <submittedName>
        <fullName evidence="1">Uncharacterized protein</fullName>
    </submittedName>
</protein>
<gene>
    <name evidence="1" type="ORF">CEURO_LOCUS22332</name>
</gene>
<keyword evidence="2" id="KW-1185">Reference proteome</keyword>
<evidence type="ECO:0000313" key="2">
    <source>
        <dbReference type="Proteomes" id="UP001152484"/>
    </source>
</evidence>
<dbReference type="EMBL" id="CAMAPE010000080">
    <property type="protein sequence ID" value="CAH9119518.1"/>
    <property type="molecule type" value="Genomic_DNA"/>
</dbReference>
<sequence length="195" mass="22479">MPTYSMNVFLLLVDLCRKIENIMNGYWWKGKAGKGILWKDWASLCVPKTAGGLCFKRLRDFNLAMLSKQAWKIFTNLESLVGRVFKARYFPKGDFLKAKLANSPSFIWRSLIHTQNIIGEGYYWRVGDGHSINIIWEELWLLDRGNSRVITEKLEGLDHILVANLFVTNQREWDLDVVADIFGARDAAIIRGIPE</sequence>
<dbReference type="PANTHER" id="PTHR33116:SF86">
    <property type="entry name" value="REVERSE TRANSCRIPTASE DOMAIN-CONTAINING PROTEIN"/>
    <property type="match status" value="1"/>
</dbReference>
<dbReference type="AlphaFoldDB" id="A0A9P1A055"/>
<name>A0A9P1A055_CUSEU</name>
<evidence type="ECO:0000313" key="1">
    <source>
        <dbReference type="EMBL" id="CAH9119518.1"/>
    </source>
</evidence>
<dbReference type="PANTHER" id="PTHR33116">
    <property type="entry name" value="REVERSE TRANSCRIPTASE ZINC-BINDING DOMAIN-CONTAINING PROTEIN-RELATED-RELATED"/>
    <property type="match status" value="1"/>
</dbReference>
<comment type="caution">
    <text evidence="1">The sequence shown here is derived from an EMBL/GenBank/DDBJ whole genome shotgun (WGS) entry which is preliminary data.</text>
</comment>
<organism evidence="1 2">
    <name type="scientific">Cuscuta europaea</name>
    <name type="common">European dodder</name>
    <dbReference type="NCBI Taxonomy" id="41803"/>
    <lineage>
        <taxon>Eukaryota</taxon>
        <taxon>Viridiplantae</taxon>
        <taxon>Streptophyta</taxon>
        <taxon>Embryophyta</taxon>
        <taxon>Tracheophyta</taxon>
        <taxon>Spermatophyta</taxon>
        <taxon>Magnoliopsida</taxon>
        <taxon>eudicotyledons</taxon>
        <taxon>Gunneridae</taxon>
        <taxon>Pentapetalae</taxon>
        <taxon>asterids</taxon>
        <taxon>lamiids</taxon>
        <taxon>Solanales</taxon>
        <taxon>Convolvulaceae</taxon>
        <taxon>Cuscuteae</taxon>
        <taxon>Cuscuta</taxon>
        <taxon>Cuscuta subgen. Cuscuta</taxon>
    </lineage>
</organism>
<proteinExistence type="predicted"/>
<dbReference type="OrthoDB" id="1742963at2759"/>
<accession>A0A9P1A055</accession>